<dbReference type="EMBL" id="MTYJ01000044">
    <property type="protein sequence ID" value="OQV18965.1"/>
    <property type="molecule type" value="Genomic_DNA"/>
</dbReference>
<protein>
    <recommendedName>
        <fullName evidence="2">Ataxin-10</fullName>
    </recommendedName>
</protein>
<keyword evidence="3" id="KW-0132">Cell division</keyword>
<proteinExistence type="inferred from homology"/>
<accession>A0A1W0WUU3</accession>
<feature type="compositionally biased region" description="Pro residues" evidence="6">
    <location>
        <begin position="542"/>
        <end position="554"/>
    </location>
</feature>
<evidence type="ECO:0000256" key="5">
    <source>
        <dbReference type="ARBA" id="ARBA00045173"/>
    </source>
</evidence>
<dbReference type="GO" id="GO:0005829">
    <property type="term" value="C:cytosol"/>
    <property type="evidence" value="ECO:0007669"/>
    <property type="project" value="TreeGrafter"/>
</dbReference>
<dbReference type="InterPro" id="IPR019156">
    <property type="entry name" value="Ataxin-10_domain"/>
</dbReference>
<evidence type="ECO:0000313" key="8">
    <source>
        <dbReference type="EMBL" id="OQV18965.1"/>
    </source>
</evidence>
<sequence length="566" mass="64290">MRKPAYQRQTIPRDEALVRQMVPAIRDATLKLYQICTCSSRERGEIRPASATDEEYFLALADLFRCYRWLAGVADTDNLESKERYGRSTMEALREGIEVVERIIPFTEPRSSHPWIRVSESVRDAMNFGMQALTNCVRDAPSVQCIIWPDFFEAIGSLIILEEDKLLNYVCAVIMNCLTDDRLHQIVDRGYAARIFERISVFEAREDSLVAFDAVFDLSSHLLQCSLVAERDYDLLPLTARASILDMLNTSFTTHATGEPFQESVIPTFWFGKLAEEFKNNCTCLLRLREHTPIPDEECDLVLKALNLLGNITASDQLRRSFCTDKALLDEVIGIFVAVDETGRRGENLFTPITKMVNIKPQELVTPSRGLKSQLLRLLANLVYENPEFEQRARETNIFTRLKDNTTIDYRNPYVQQWAILTIRNLHFSGLLEEVRREQEAALFQQSTTQPGLAHSVDGDIMGERKWQGSLAPHRMRGFQHSETVEALDLHTSFSEPRSRPGPSTNSHVKQHGSSRREHKSTKGQRRPSKSTKADQETQTLSPPPPPPPPPPLSANPLEEQDSCSA</sequence>
<dbReference type="InterPro" id="IPR016024">
    <property type="entry name" value="ARM-type_fold"/>
</dbReference>
<dbReference type="AlphaFoldDB" id="A0A1W0WUU3"/>
<feature type="compositionally biased region" description="Basic residues" evidence="6">
    <location>
        <begin position="509"/>
        <end position="530"/>
    </location>
</feature>
<feature type="domain" description="Ataxin-10" evidence="7">
    <location>
        <begin position="371"/>
        <end position="426"/>
    </location>
</feature>
<evidence type="ECO:0000259" key="7">
    <source>
        <dbReference type="Pfam" id="PF09759"/>
    </source>
</evidence>
<gene>
    <name evidence="8" type="ORF">BV898_07021</name>
</gene>
<dbReference type="PANTHER" id="PTHR13255">
    <property type="entry name" value="ATAXIN-10"/>
    <property type="match status" value="1"/>
</dbReference>
<keyword evidence="4" id="KW-0131">Cell cycle</keyword>
<evidence type="ECO:0000256" key="4">
    <source>
        <dbReference type="ARBA" id="ARBA00023306"/>
    </source>
</evidence>
<dbReference type="GO" id="GO:0051301">
    <property type="term" value="P:cell division"/>
    <property type="evidence" value="ECO:0007669"/>
    <property type="project" value="UniProtKB-KW"/>
</dbReference>
<comment type="caution">
    <text evidence="8">The sequence shown here is derived from an EMBL/GenBank/DDBJ whole genome shotgun (WGS) entry which is preliminary data.</text>
</comment>
<feature type="compositionally biased region" description="Polar residues" evidence="6">
    <location>
        <begin position="492"/>
        <end position="508"/>
    </location>
</feature>
<dbReference type="Proteomes" id="UP000192578">
    <property type="component" value="Unassembled WGS sequence"/>
</dbReference>
<keyword evidence="9" id="KW-1185">Reference proteome</keyword>
<evidence type="ECO:0000313" key="9">
    <source>
        <dbReference type="Proteomes" id="UP000192578"/>
    </source>
</evidence>
<feature type="region of interest" description="Disordered" evidence="6">
    <location>
        <begin position="492"/>
        <end position="566"/>
    </location>
</feature>
<reference evidence="9" key="1">
    <citation type="submission" date="2017-01" db="EMBL/GenBank/DDBJ databases">
        <title>Comparative genomics of anhydrobiosis in the tardigrade Hypsibius dujardini.</title>
        <authorList>
            <person name="Yoshida Y."/>
            <person name="Koutsovoulos G."/>
            <person name="Laetsch D."/>
            <person name="Stevens L."/>
            <person name="Kumar S."/>
            <person name="Horikawa D."/>
            <person name="Ishino K."/>
            <person name="Komine S."/>
            <person name="Tomita M."/>
            <person name="Blaxter M."/>
            <person name="Arakawa K."/>
        </authorList>
    </citation>
    <scope>NUCLEOTIDE SEQUENCE [LARGE SCALE GENOMIC DNA]</scope>
    <source>
        <strain evidence="9">Z151</strain>
    </source>
</reference>
<organism evidence="8 9">
    <name type="scientific">Hypsibius exemplaris</name>
    <name type="common">Freshwater tardigrade</name>
    <dbReference type="NCBI Taxonomy" id="2072580"/>
    <lineage>
        <taxon>Eukaryota</taxon>
        <taxon>Metazoa</taxon>
        <taxon>Ecdysozoa</taxon>
        <taxon>Tardigrada</taxon>
        <taxon>Eutardigrada</taxon>
        <taxon>Parachela</taxon>
        <taxon>Hypsibioidea</taxon>
        <taxon>Hypsibiidae</taxon>
        <taxon>Hypsibius</taxon>
    </lineage>
</organism>
<evidence type="ECO:0000256" key="6">
    <source>
        <dbReference type="SAM" id="MobiDB-lite"/>
    </source>
</evidence>
<name>A0A1W0WUU3_HYPEX</name>
<comment type="function">
    <text evidence="5">May play a role in the regulation of cytokinesis. May play a role in signaling by stimulating protein glycosylation. Induces neuritogenesis by activating the Ras-MAP kinase pathway and is necessary for the survival of cerebellar neurons. Does not appear to play a major role in ciliogenesis.</text>
</comment>
<evidence type="ECO:0000256" key="1">
    <source>
        <dbReference type="ARBA" id="ARBA00008384"/>
    </source>
</evidence>
<comment type="similarity">
    <text evidence="1">Belongs to the ataxin-10 family.</text>
</comment>
<dbReference type="PANTHER" id="PTHR13255:SF0">
    <property type="entry name" value="ATAXIN-10"/>
    <property type="match status" value="1"/>
</dbReference>
<dbReference type="InterPro" id="IPR051374">
    <property type="entry name" value="Ataxin-10/CTR86_families"/>
</dbReference>
<dbReference type="Pfam" id="PF09759">
    <property type="entry name" value="Atx10homo_assoc"/>
    <property type="match status" value="1"/>
</dbReference>
<dbReference type="InterPro" id="IPR011989">
    <property type="entry name" value="ARM-like"/>
</dbReference>
<evidence type="ECO:0000256" key="2">
    <source>
        <dbReference type="ARBA" id="ARBA00018804"/>
    </source>
</evidence>
<evidence type="ECO:0000256" key="3">
    <source>
        <dbReference type="ARBA" id="ARBA00022618"/>
    </source>
</evidence>
<dbReference type="SUPFAM" id="SSF48371">
    <property type="entry name" value="ARM repeat"/>
    <property type="match status" value="1"/>
</dbReference>
<dbReference type="OrthoDB" id="379794at2759"/>
<dbReference type="Gene3D" id="1.25.10.10">
    <property type="entry name" value="Leucine-rich Repeat Variant"/>
    <property type="match status" value="1"/>
</dbReference>